<name>J3M023_ORYBR</name>
<keyword evidence="2" id="KW-1185">Reference proteome</keyword>
<evidence type="ECO:0000313" key="2">
    <source>
        <dbReference type="Proteomes" id="UP000006038"/>
    </source>
</evidence>
<sequence>MRSGLNLPVLLQEQQFFLLILKRVTPHGKLSSALLFRASGTSRKRIGLPVNESSEFPTYTQGNESPAFHSLKVLVRSCRLKTLGDI</sequence>
<reference evidence="1" key="1">
    <citation type="journal article" date="2013" name="Nat. Commun.">
        <title>Whole-genome sequencing of Oryza brachyantha reveals mechanisms underlying Oryza genome evolution.</title>
        <authorList>
            <person name="Chen J."/>
            <person name="Huang Q."/>
            <person name="Gao D."/>
            <person name="Wang J."/>
            <person name="Lang Y."/>
            <person name="Liu T."/>
            <person name="Li B."/>
            <person name="Bai Z."/>
            <person name="Luis Goicoechea J."/>
            <person name="Liang C."/>
            <person name="Chen C."/>
            <person name="Zhang W."/>
            <person name="Sun S."/>
            <person name="Liao Y."/>
            <person name="Zhang X."/>
            <person name="Yang L."/>
            <person name="Song C."/>
            <person name="Wang M."/>
            <person name="Shi J."/>
            <person name="Liu G."/>
            <person name="Liu J."/>
            <person name="Zhou H."/>
            <person name="Zhou W."/>
            <person name="Yu Q."/>
            <person name="An N."/>
            <person name="Chen Y."/>
            <person name="Cai Q."/>
            <person name="Wang B."/>
            <person name="Liu B."/>
            <person name="Min J."/>
            <person name="Huang Y."/>
            <person name="Wu H."/>
            <person name="Li Z."/>
            <person name="Zhang Y."/>
            <person name="Yin Y."/>
            <person name="Song W."/>
            <person name="Jiang J."/>
            <person name="Jackson S.A."/>
            <person name="Wing R.A."/>
            <person name="Wang J."/>
            <person name="Chen M."/>
        </authorList>
    </citation>
    <scope>NUCLEOTIDE SEQUENCE [LARGE SCALE GENOMIC DNA]</scope>
    <source>
        <strain evidence="1">cv. IRGC 101232</strain>
    </source>
</reference>
<reference evidence="1" key="2">
    <citation type="submission" date="2013-04" db="UniProtKB">
        <authorList>
            <consortium name="EnsemblPlants"/>
        </authorList>
    </citation>
    <scope>IDENTIFICATION</scope>
</reference>
<proteinExistence type="predicted"/>
<evidence type="ECO:0000313" key="1">
    <source>
        <dbReference type="EnsemblPlants" id="OB04G27480.1"/>
    </source>
</evidence>
<dbReference type="Gramene" id="OB04G27480.1">
    <property type="protein sequence ID" value="OB04G27480.1"/>
    <property type="gene ID" value="OB04G27480"/>
</dbReference>
<dbReference type="EnsemblPlants" id="OB04G27480.1">
    <property type="protein sequence ID" value="OB04G27480.1"/>
    <property type="gene ID" value="OB04G27480"/>
</dbReference>
<dbReference type="Proteomes" id="UP000006038">
    <property type="component" value="Chromosome 4"/>
</dbReference>
<accession>J3M023</accession>
<protein>
    <submittedName>
        <fullName evidence="1">Uncharacterized protein</fullName>
    </submittedName>
</protein>
<organism evidence="1">
    <name type="scientific">Oryza brachyantha</name>
    <name type="common">malo sina</name>
    <dbReference type="NCBI Taxonomy" id="4533"/>
    <lineage>
        <taxon>Eukaryota</taxon>
        <taxon>Viridiplantae</taxon>
        <taxon>Streptophyta</taxon>
        <taxon>Embryophyta</taxon>
        <taxon>Tracheophyta</taxon>
        <taxon>Spermatophyta</taxon>
        <taxon>Magnoliopsida</taxon>
        <taxon>Liliopsida</taxon>
        <taxon>Poales</taxon>
        <taxon>Poaceae</taxon>
        <taxon>BOP clade</taxon>
        <taxon>Oryzoideae</taxon>
        <taxon>Oryzeae</taxon>
        <taxon>Oryzinae</taxon>
        <taxon>Oryza</taxon>
    </lineage>
</organism>
<dbReference type="HOGENOM" id="CLU_2501538_0_0_1"/>
<dbReference type="AlphaFoldDB" id="J3M023"/>